<dbReference type="CDD" id="cd03143">
    <property type="entry name" value="A4_beta-galactosidase_middle_domain"/>
    <property type="match status" value="1"/>
</dbReference>
<dbReference type="SUPFAM" id="SSF53300">
    <property type="entry name" value="vWA-like"/>
    <property type="match status" value="1"/>
</dbReference>
<feature type="domain" description="VWFA" evidence="4">
    <location>
        <begin position="91"/>
        <end position="193"/>
    </location>
</feature>
<evidence type="ECO:0000259" key="4">
    <source>
        <dbReference type="Pfam" id="PF13519"/>
    </source>
</evidence>
<feature type="transmembrane region" description="Helical" evidence="1">
    <location>
        <begin position="677"/>
        <end position="699"/>
    </location>
</feature>
<dbReference type="PANTHER" id="PTHR37464:SF1">
    <property type="entry name" value="BLL2463 PROTEIN"/>
    <property type="match status" value="1"/>
</dbReference>
<evidence type="ECO:0000313" key="6">
    <source>
        <dbReference type="Proteomes" id="UP001214250"/>
    </source>
</evidence>
<keyword evidence="1" id="KW-0812">Transmembrane</keyword>
<keyword evidence="6" id="KW-1185">Reference proteome</keyword>
<proteinExistence type="predicted"/>
<dbReference type="Pfam" id="PF07584">
    <property type="entry name" value="BatA"/>
    <property type="match status" value="1"/>
</dbReference>
<gene>
    <name evidence="5" type="ORF">PQO03_00935</name>
</gene>
<dbReference type="NCBIfam" id="TIGR02226">
    <property type="entry name" value="two_anch"/>
    <property type="match status" value="1"/>
</dbReference>
<dbReference type="InterPro" id="IPR024163">
    <property type="entry name" value="Aerotolerance_reg_N"/>
</dbReference>
<dbReference type="InterPro" id="IPR036465">
    <property type="entry name" value="vWFA_dom_sf"/>
</dbReference>
<dbReference type="InterPro" id="IPR011933">
    <property type="entry name" value="Double_TM_dom"/>
</dbReference>
<dbReference type="InterPro" id="IPR002035">
    <property type="entry name" value="VWF_A"/>
</dbReference>
<dbReference type="RefSeq" id="WP_274150595.1">
    <property type="nucleotide sequence ID" value="NZ_CP117811.1"/>
</dbReference>
<dbReference type="SUPFAM" id="SSF52317">
    <property type="entry name" value="Class I glutamine amidotransferase-like"/>
    <property type="match status" value="1"/>
</dbReference>
<dbReference type="PANTHER" id="PTHR37464">
    <property type="entry name" value="BLL2463 PROTEIN"/>
    <property type="match status" value="1"/>
</dbReference>
<sequence length="705" mass="79181">MTFLNPFLLWGLPLISVPVIIHLLRKNKVIEIEWAAMDFLMDAVQEQKKRFKMEDLLLLLLRTLVILFIILALARPIINSSIAGGSSSNLIALDDSLSMATNEGGRSRFARGLEASETIISSVKSRNALILVRSQPQNVIANFTPDRGLLSETFKQLKPASYDGDTLQSLKACGDLIDKQADTKPVLYFISDFQQSDWLNAQSSINEELQILKDKAEVVFIHVGDENQENRSITEIKTLQDAAKIGQEAWFAVKVKNHGAEDASDLEVKFFLDDDLRESRMASVPAGQTLDLIFKVEIEEEGYHAALAEISADSNLADNRAYTHFEAIEQKKVLIVQNFKPSNAYEKRSLFFDFALNPFANASASDKALYKFSWQDLAILETAELSEYAFVILDNVQAFTSSEMDAVEQYIASGGGLLINLGPDSDIENFNQSFVDSEIISEALFDERFEMKKDGDFLNTRISNSTSQLWSFTSKAEDLESFRVKKTYGFKKEDGSLMRSYMDLKNERGIFSIMSSFDYKQGKIFVFGSGFSLDWNNFATRPNFLPLSRQLSRELLRKEDKNESFKVGQAYVVQVDDDKSRSSYELQKPTGDKQNYNVEIRKDLSYLNIPQLNNVGIYKIQESGESTFKLISVNSKEKESQIQCMSIEQIQENFPEVKIIAGSDFLASTSSSGGASLASLFIILAGICYLAENILAMMISRRASA</sequence>
<dbReference type="Gene3D" id="3.40.50.410">
    <property type="entry name" value="von Willebrand factor, type A domain"/>
    <property type="match status" value="1"/>
</dbReference>
<feature type="transmembrane region" description="Helical" evidence="1">
    <location>
        <begin position="6"/>
        <end position="24"/>
    </location>
</feature>
<dbReference type="Pfam" id="PF13519">
    <property type="entry name" value="VWA_2"/>
    <property type="match status" value="1"/>
</dbReference>
<evidence type="ECO:0000256" key="1">
    <source>
        <dbReference type="SAM" id="Phobius"/>
    </source>
</evidence>
<organism evidence="5 6">
    <name type="scientific">Lentisphaera profundi</name>
    <dbReference type="NCBI Taxonomy" id="1658616"/>
    <lineage>
        <taxon>Bacteria</taxon>
        <taxon>Pseudomonadati</taxon>
        <taxon>Lentisphaerota</taxon>
        <taxon>Lentisphaeria</taxon>
        <taxon>Lentisphaerales</taxon>
        <taxon>Lentisphaeraceae</taxon>
        <taxon>Lentisphaera</taxon>
    </lineage>
</organism>
<dbReference type="Pfam" id="PF07705">
    <property type="entry name" value="CARDB"/>
    <property type="match status" value="1"/>
</dbReference>
<dbReference type="Proteomes" id="UP001214250">
    <property type="component" value="Chromosome 1"/>
</dbReference>
<evidence type="ECO:0000259" key="2">
    <source>
        <dbReference type="Pfam" id="PF07584"/>
    </source>
</evidence>
<keyword evidence="1" id="KW-0472">Membrane</keyword>
<keyword evidence="1" id="KW-1133">Transmembrane helix</keyword>
<protein>
    <submittedName>
        <fullName evidence="5">BatA domain-containing protein</fullName>
    </submittedName>
</protein>
<dbReference type="InterPro" id="IPR029062">
    <property type="entry name" value="Class_I_gatase-like"/>
</dbReference>
<dbReference type="InterPro" id="IPR011635">
    <property type="entry name" value="CARDB"/>
</dbReference>
<name>A0ABY7VQP9_9BACT</name>
<feature type="domain" description="CARDB" evidence="3">
    <location>
        <begin position="240"/>
        <end position="313"/>
    </location>
</feature>
<accession>A0ABY7VQP9</accession>
<evidence type="ECO:0000259" key="3">
    <source>
        <dbReference type="Pfam" id="PF07705"/>
    </source>
</evidence>
<reference evidence="5 6" key="1">
    <citation type="submission" date="2023-02" db="EMBL/GenBank/DDBJ databases">
        <title>Genome sequence of Lentisphaera profundi SAORIC-696.</title>
        <authorList>
            <person name="Kim e."/>
            <person name="Cho J.-C."/>
            <person name="Choi A."/>
            <person name="Kang I."/>
        </authorList>
    </citation>
    <scope>NUCLEOTIDE SEQUENCE [LARGE SCALE GENOMIC DNA]</scope>
    <source>
        <strain evidence="5 6">SAORIC-696</strain>
    </source>
</reference>
<evidence type="ECO:0000313" key="5">
    <source>
        <dbReference type="EMBL" id="WDE96530.1"/>
    </source>
</evidence>
<dbReference type="EMBL" id="CP117811">
    <property type="protein sequence ID" value="WDE96530.1"/>
    <property type="molecule type" value="Genomic_DNA"/>
</dbReference>
<feature type="domain" description="Aerotolerance regulator N-terminal" evidence="2">
    <location>
        <begin position="1"/>
        <end position="76"/>
    </location>
</feature>
<feature type="transmembrane region" description="Helical" evidence="1">
    <location>
        <begin position="56"/>
        <end position="78"/>
    </location>
</feature>
<dbReference type="Gene3D" id="3.40.50.880">
    <property type="match status" value="1"/>
</dbReference>